<keyword evidence="6" id="KW-0378">Hydrolase</keyword>
<gene>
    <name evidence="6" type="ORF">CZ674_05955</name>
</gene>
<dbReference type="InterPro" id="IPR041222">
    <property type="entry name" value="PriA_3primeBD"/>
</dbReference>
<dbReference type="GO" id="GO:0006302">
    <property type="term" value="P:double-strand break repair"/>
    <property type="evidence" value="ECO:0007669"/>
    <property type="project" value="TreeGrafter"/>
</dbReference>
<evidence type="ECO:0000256" key="1">
    <source>
        <dbReference type="ARBA" id="ARBA00022741"/>
    </source>
</evidence>
<dbReference type="OrthoDB" id="3177118at2"/>
<dbReference type="GeneID" id="303172760"/>
<dbReference type="GO" id="GO:0006270">
    <property type="term" value="P:DNA replication initiation"/>
    <property type="evidence" value="ECO:0007669"/>
    <property type="project" value="TreeGrafter"/>
</dbReference>
<feature type="region of interest" description="Disordered" evidence="4">
    <location>
        <begin position="113"/>
        <end position="132"/>
    </location>
</feature>
<dbReference type="Gene3D" id="3.40.1440.60">
    <property type="entry name" value="PriA, 3(prime) DNA-binding domain"/>
    <property type="match status" value="1"/>
</dbReference>
<dbReference type="Pfam" id="PF17764">
    <property type="entry name" value="PriA_3primeBD"/>
    <property type="match status" value="1"/>
</dbReference>
<evidence type="ECO:0000313" key="6">
    <source>
        <dbReference type="EMBL" id="SJM58163.1"/>
    </source>
</evidence>
<dbReference type="AlphaFoldDB" id="A0A1R4FQT4"/>
<keyword evidence="1" id="KW-0547">Nucleotide-binding</keyword>
<organism evidence="6 7">
    <name type="scientific">Agrococcus casei LMG 22410</name>
    <dbReference type="NCBI Taxonomy" id="1255656"/>
    <lineage>
        <taxon>Bacteria</taxon>
        <taxon>Bacillati</taxon>
        <taxon>Actinomycetota</taxon>
        <taxon>Actinomycetes</taxon>
        <taxon>Micrococcales</taxon>
        <taxon>Microbacteriaceae</taxon>
        <taxon>Agrococcus</taxon>
    </lineage>
</organism>
<evidence type="ECO:0000259" key="5">
    <source>
        <dbReference type="Pfam" id="PF17764"/>
    </source>
</evidence>
<dbReference type="EMBL" id="FUHU01000026">
    <property type="protein sequence ID" value="SJM58163.1"/>
    <property type="molecule type" value="Genomic_DNA"/>
</dbReference>
<protein>
    <submittedName>
        <fullName evidence="6">Helicase PriA essential for oriC/DnaA-independent DNA replication</fullName>
    </submittedName>
</protein>
<sequence>MTASVAQVILDTRLPQLDKVLDYAIAEDQRETIALGCRVRVPVRGSRLTVGYVVGLADSSEFDGRLQEIERVVSPAPVLQPEVLELARAVARRAAGNLSDVLRLAIPPRQARQETGRDWLPWPEPQPAGEGDRQVADLPGGVVALPSGDTVGAWAAQLAARAAACVAAGKQAIIVVPDFRDQRQLAAALAAVLEPDQIAELDARQPAKERYRSFLRTLSAQPMAVIGPRSTVYAPASDLGLLVVFDDGDPLHAEPLAPHVSTRDAALIRHSLSGADLLFAGHSRSVAVQRLVEIGYCRVEPLPVVEGSAPRPKVSVADFGDSGPQRIPSAAFRAVQQGLEQGPVLVQVAKPGEHTRLVCQQCRALARCVQCQGPLDAGSRTLSCKWCGRTQPPFECPTCEGRVIAKAGSGSQKTAAELGRAFPGHSVTVADGSHELLEIDDRPRLVVATTGAAPVAAGGYRAVVLLDGESHLSGERLGVAEDYVRQSRNTMALAASDARCVITGASGAVATAVQTATAAGFAASELEGRQETSFPPAVRVASVSGDPAIVRRAVESLADVPKTDTLGTVDIVGPDGTSEVRTIVRFAYGSGTAVADELRAQVLRAAAKSRKNTGRLRVRMDDLTPFEGGA</sequence>
<dbReference type="GO" id="GO:0005524">
    <property type="term" value="F:ATP binding"/>
    <property type="evidence" value="ECO:0007669"/>
    <property type="project" value="UniProtKB-KW"/>
</dbReference>
<dbReference type="RefSeq" id="WP_086991631.1">
    <property type="nucleotide sequence ID" value="NZ_FUHU01000026.1"/>
</dbReference>
<name>A0A1R4FQT4_9MICO</name>
<dbReference type="PANTHER" id="PTHR30580">
    <property type="entry name" value="PRIMOSOMAL PROTEIN N"/>
    <property type="match status" value="1"/>
</dbReference>
<evidence type="ECO:0000256" key="2">
    <source>
        <dbReference type="ARBA" id="ARBA00022840"/>
    </source>
</evidence>
<keyword evidence="2" id="KW-0067">ATP-binding</keyword>
<keyword evidence="3" id="KW-0238">DNA-binding</keyword>
<dbReference type="GO" id="GO:0006310">
    <property type="term" value="P:DNA recombination"/>
    <property type="evidence" value="ECO:0007669"/>
    <property type="project" value="TreeGrafter"/>
</dbReference>
<keyword evidence="7" id="KW-1185">Reference proteome</keyword>
<dbReference type="GO" id="GO:0043138">
    <property type="term" value="F:3'-5' DNA helicase activity"/>
    <property type="evidence" value="ECO:0007669"/>
    <property type="project" value="TreeGrafter"/>
</dbReference>
<feature type="domain" description="Primosomal protein N' 3' DNA-binding" evidence="5">
    <location>
        <begin position="7"/>
        <end position="107"/>
    </location>
</feature>
<dbReference type="GO" id="GO:0003677">
    <property type="term" value="F:DNA binding"/>
    <property type="evidence" value="ECO:0007669"/>
    <property type="project" value="UniProtKB-KW"/>
</dbReference>
<dbReference type="PANTHER" id="PTHR30580:SF0">
    <property type="entry name" value="PRIMOSOMAL PROTEIN N"/>
    <property type="match status" value="1"/>
</dbReference>
<evidence type="ECO:0000256" key="4">
    <source>
        <dbReference type="SAM" id="MobiDB-lite"/>
    </source>
</evidence>
<dbReference type="Proteomes" id="UP000195787">
    <property type="component" value="Unassembled WGS sequence"/>
</dbReference>
<accession>A0A1R4FQT4</accession>
<evidence type="ECO:0000313" key="7">
    <source>
        <dbReference type="Proteomes" id="UP000195787"/>
    </source>
</evidence>
<keyword evidence="6" id="KW-0347">Helicase</keyword>
<proteinExistence type="predicted"/>
<dbReference type="Gene3D" id="3.40.50.300">
    <property type="entry name" value="P-loop containing nucleotide triphosphate hydrolases"/>
    <property type="match status" value="1"/>
</dbReference>
<dbReference type="InterPro" id="IPR027417">
    <property type="entry name" value="P-loop_NTPase"/>
</dbReference>
<evidence type="ECO:0000256" key="3">
    <source>
        <dbReference type="ARBA" id="ARBA00023125"/>
    </source>
</evidence>
<dbReference type="InterPro" id="IPR042115">
    <property type="entry name" value="PriA_3primeBD_sf"/>
</dbReference>
<reference evidence="6 7" key="1">
    <citation type="submission" date="2017-02" db="EMBL/GenBank/DDBJ databases">
        <authorList>
            <person name="Peterson S.W."/>
        </authorList>
    </citation>
    <scope>NUCLEOTIDE SEQUENCE [LARGE SCALE GENOMIC DNA]</scope>
    <source>
        <strain evidence="6 7">LMG 22410</strain>
    </source>
</reference>